<comment type="caution">
    <text evidence="2">The sequence shown here is derived from an EMBL/GenBank/DDBJ whole genome shotgun (WGS) entry which is preliminary data.</text>
</comment>
<evidence type="ECO:0000313" key="2">
    <source>
        <dbReference type="EMBL" id="KAF6197367.1"/>
    </source>
</evidence>
<accession>A0A8S9WJM8</accession>
<keyword evidence="3" id="KW-1185">Reference proteome</keyword>
<organism evidence="2 3">
    <name type="scientific">Apolygus lucorum</name>
    <name type="common">Small green plant bug</name>
    <name type="synonym">Lygocoris lucorum</name>
    <dbReference type="NCBI Taxonomy" id="248454"/>
    <lineage>
        <taxon>Eukaryota</taxon>
        <taxon>Metazoa</taxon>
        <taxon>Ecdysozoa</taxon>
        <taxon>Arthropoda</taxon>
        <taxon>Hexapoda</taxon>
        <taxon>Insecta</taxon>
        <taxon>Pterygota</taxon>
        <taxon>Neoptera</taxon>
        <taxon>Paraneoptera</taxon>
        <taxon>Hemiptera</taxon>
        <taxon>Heteroptera</taxon>
        <taxon>Panheteroptera</taxon>
        <taxon>Cimicomorpha</taxon>
        <taxon>Miridae</taxon>
        <taxon>Mirini</taxon>
        <taxon>Apolygus</taxon>
    </lineage>
</organism>
<dbReference type="Proteomes" id="UP000466442">
    <property type="component" value="Unassembled WGS sequence"/>
</dbReference>
<feature type="region of interest" description="Disordered" evidence="1">
    <location>
        <begin position="316"/>
        <end position="364"/>
    </location>
</feature>
<name>A0A8S9WJM8_APOLU</name>
<sequence length="382" mass="42844">MTCTNPLSRILELSKQADEDTRRKELLNCINVPKELIAELQATSDLEVNSDITAEAASLNAFHLTKLILLIANEAFEKFGISAFCAGGNGVCKIFETRDIEVEHPISIDGKGIKKFGLAAKHSLFEELFVLEFEFMDSFNTHDMKLYGPLHRIFDSDVTLGLKDTIEQIATAGHDCSSTAGRPAHDLTTTPEVKDVPSAAGAISTFTDHQPHRSELLHDIPIRKKETRDGSPLHKARARRDLQAVNTSHLEKSSAAGYKPPPSTPFTAKREAHERDEASTLLYSSRPSYAEVAARQTAEAHTADYTHPAEEAYALRDNHIPLRSRPTQGPTRKKAHLENHSDRRPKLLEESRHHSPLLPRQERTMFRPIHPQYCRTWATRSR</sequence>
<protein>
    <submittedName>
        <fullName evidence="2">Uncharacterized protein</fullName>
    </submittedName>
</protein>
<dbReference type="EMBL" id="WIXP02000106">
    <property type="protein sequence ID" value="KAF6197367.1"/>
    <property type="molecule type" value="Genomic_DNA"/>
</dbReference>
<proteinExistence type="predicted"/>
<reference evidence="2" key="1">
    <citation type="journal article" date="2021" name="Mol. Ecol. Resour.">
        <title>Apolygus lucorum genome provides insights into omnivorousness and mesophyll feeding.</title>
        <authorList>
            <person name="Liu Y."/>
            <person name="Liu H."/>
            <person name="Wang H."/>
            <person name="Huang T."/>
            <person name="Liu B."/>
            <person name="Yang B."/>
            <person name="Yin L."/>
            <person name="Li B."/>
            <person name="Zhang Y."/>
            <person name="Zhang S."/>
            <person name="Jiang F."/>
            <person name="Zhang X."/>
            <person name="Ren Y."/>
            <person name="Wang B."/>
            <person name="Wang S."/>
            <person name="Lu Y."/>
            <person name="Wu K."/>
            <person name="Fan W."/>
            <person name="Wang G."/>
        </authorList>
    </citation>
    <scope>NUCLEOTIDE SEQUENCE</scope>
    <source>
        <strain evidence="2">12Hb</strain>
    </source>
</reference>
<dbReference type="AlphaFoldDB" id="A0A8S9WJM8"/>
<feature type="region of interest" description="Disordered" evidence="1">
    <location>
        <begin position="226"/>
        <end position="283"/>
    </location>
</feature>
<gene>
    <name evidence="2" type="ORF">GE061_020282</name>
</gene>
<evidence type="ECO:0000313" key="3">
    <source>
        <dbReference type="Proteomes" id="UP000466442"/>
    </source>
</evidence>
<feature type="compositionally biased region" description="Basic and acidic residues" evidence="1">
    <location>
        <begin position="268"/>
        <end position="278"/>
    </location>
</feature>
<evidence type="ECO:0000256" key="1">
    <source>
        <dbReference type="SAM" id="MobiDB-lite"/>
    </source>
</evidence>
<feature type="compositionally biased region" description="Basic and acidic residues" evidence="1">
    <location>
        <begin position="336"/>
        <end position="353"/>
    </location>
</feature>